<feature type="transmembrane region" description="Helical" evidence="8">
    <location>
        <begin position="219"/>
        <end position="238"/>
    </location>
</feature>
<dbReference type="GO" id="GO:0000006">
    <property type="term" value="F:high-affinity zinc transmembrane transporter activity"/>
    <property type="evidence" value="ECO:0007669"/>
    <property type="project" value="TreeGrafter"/>
</dbReference>
<reference evidence="9 10" key="1">
    <citation type="journal article" date="2023" name="Elife">
        <title>Identification of key yeast species and microbe-microbe interactions impacting larval growth of Drosophila in the wild.</title>
        <authorList>
            <person name="Mure A."/>
            <person name="Sugiura Y."/>
            <person name="Maeda R."/>
            <person name="Honda K."/>
            <person name="Sakurai N."/>
            <person name="Takahashi Y."/>
            <person name="Watada M."/>
            <person name="Katoh T."/>
            <person name="Gotoh A."/>
            <person name="Gotoh Y."/>
            <person name="Taniguchi I."/>
            <person name="Nakamura K."/>
            <person name="Hayashi T."/>
            <person name="Katayama T."/>
            <person name="Uemura T."/>
            <person name="Hattori Y."/>
        </authorList>
    </citation>
    <scope>NUCLEOTIDE SEQUENCE [LARGE SCALE GENOMIC DNA]</scope>
    <source>
        <strain evidence="9 10">SC-9</strain>
    </source>
</reference>
<dbReference type="InterPro" id="IPR003689">
    <property type="entry name" value="ZIP"/>
</dbReference>
<evidence type="ECO:0000256" key="1">
    <source>
        <dbReference type="ARBA" id="ARBA00004141"/>
    </source>
</evidence>
<evidence type="ECO:0000256" key="7">
    <source>
        <dbReference type="ARBA" id="ARBA00023136"/>
    </source>
</evidence>
<evidence type="ECO:0000313" key="9">
    <source>
        <dbReference type="EMBL" id="GMM32876.1"/>
    </source>
</evidence>
<feature type="transmembrane region" description="Helical" evidence="8">
    <location>
        <begin position="47"/>
        <end position="66"/>
    </location>
</feature>
<evidence type="ECO:0000256" key="3">
    <source>
        <dbReference type="ARBA" id="ARBA00022448"/>
    </source>
</evidence>
<dbReference type="GO" id="GO:0071578">
    <property type="term" value="P:zinc ion import across plasma membrane"/>
    <property type="evidence" value="ECO:0007669"/>
    <property type="project" value="TreeGrafter"/>
</dbReference>
<evidence type="ECO:0000256" key="2">
    <source>
        <dbReference type="ARBA" id="ARBA00006939"/>
    </source>
</evidence>
<dbReference type="NCBIfam" id="TIGR00820">
    <property type="entry name" value="zip"/>
    <property type="match status" value="1"/>
</dbReference>
<dbReference type="InterPro" id="IPR004698">
    <property type="entry name" value="Zn/Fe_permease_fun/pln"/>
</dbReference>
<evidence type="ECO:0000256" key="8">
    <source>
        <dbReference type="RuleBase" id="RU362088"/>
    </source>
</evidence>
<dbReference type="Pfam" id="PF02535">
    <property type="entry name" value="Zip"/>
    <property type="match status" value="1"/>
</dbReference>
<comment type="caution">
    <text evidence="9">The sequence shown here is derived from an EMBL/GenBank/DDBJ whole genome shotgun (WGS) entry which is preliminary data.</text>
</comment>
<dbReference type="GO" id="GO:0005886">
    <property type="term" value="C:plasma membrane"/>
    <property type="evidence" value="ECO:0007669"/>
    <property type="project" value="TreeGrafter"/>
</dbReference>
<sequence length="378" mass="41352">MVNWGFSGDVDEIFLTDENVSDAFKTCVLQGFYDAGPAFTGGTGTRIGSIFVILIVSTFVTLLPLLCKRHGLRVPLYFYLFARYFGAGVIVATAFVHLMDPAYGEIGPNTCVGGWGNWAVYSWPPALILVSVFSIFLVELVSEVYVERKYGCVGAEPNVEKLITGQPESSNVHSHTPNHVHGDIETANTQEKVKETNFDYEEDSVQETEVSESGFKKQIAAFLMLEFGVIFHSVIIGLNLGSTDYDEFKTLYIVLVFHQSFEGLGIGARLSAIEWPKEKSIFLAYALCIAYGLVTPISVAIGLGVRNSYASDSFTASIVSGVLDSLSAGILIYTGLVELLARDFIFNDEAKQDLVKLSFNIFCTLLGALLMALIGKWA</sequence>
<feature type="transmembrane region" description="Helical" evidence="8">
    <location>
        <begin position="78"/>
        <end position="98"/>
    </location>
</feature>
<feature type="transmembrane region" description="Helical" evidence="8">
    <location>
        <begin position="325"/>
        <end position="345"/>
    </location>
</feature>
<comment type="subcellular location">
    <subcellularLocation>
        <location evidence="1 8">Membrane</location>
        <topology evidence="1 8">Multi-pass membrane protein</topology>
    </subcellularLocation>
</comment>
<proteinExistence type="inferred from homology"/>
<keyword evidence="4 8" id="KW-0812">Transmembrane</keyword>
<evidence type="ECO:0000256" key="6">
    <source>
        <dbReference type="ARBA" id="ARBA00023065"/>
    </source>
</evidence>
<organism evidence="9 10">
    <name type="scientific">Saccharomycopsis crataegensis</name>
    <dbReference type="NCBI Taxonomy" id="43959"/>
    <lineage>
        <taxon>Eukaryota</taxon>
        <taxon>Fungi</taxon>
        <taxon>Dikarya</taxon>
        <taxon>Ascomycota</taxon>
        <taxon>Saccharomycotina</taxon>
        <taxon>Saccharomycetes</taxon>
        <taxon>Saccharomycopsidaceae</taxon>
        <taxon>Saccharomycopsis</taxon>
    </lineage>
</organism>
<name>A0AAV5QE06_9ASCO</name>
<dbReference type="PANTHER" id="PTHR11040:SF32">
    <property type="entry name" value="ZINC-REGULATED TRANSPORTER 1"/>
    <property type="match status" value="1"/>
</dbReference>
<feature type="transmembrane region" description="Helical" evidence="8">
    <location>
        <begin position="118"/>
        <end position="141"/>
    </location>
</feature>
<keyword evidence="3 8" id="KW-0813">Transport</keyword>
<comment type="similarity">
    <text evidence="2 8">Belongs to the ZIP transporter (TC 2.A.5) family.</text>
</comment>
<dbReference type="AlphaFoldDB" id="A0AAV5QE06"/>
<keyword evidence="7 8" id="KW-0472">Membrane</keyword>
<dbReference type="EMBL" id="BTFZ01000001">
    <property type="protein sequence ID" value="GMM32876.1"/>
    <property type="molecule type" value="Genomic_DNA"/>
</dbReference>
<dbReference type="GeneID" id="90070855"/>
<evidence type="ECO:0000256" key="5">
    <source>
        <dbReference type="ARBA" id="ARBA00022989"/>
    </source>
</evidence>
<feature type="transmembrane region" description="Helical" evidence="8">
    <location>
        <begin position="357"/>
        <end position="375"/>
    </location>
</feature>
<dbReference type="PANTHER" id="PTHR11040">
    <property type="entry name" value="ZINC/IRON TRANSPORTER"/>
    <property type="match status" value="1"/>
</dbReference>
<keyword evidence="10" id="KW-1185">Reference proteome</keyword>
<keyword evidence="5 8" id="KW-1133">Transmembrane helix</keyword>
<feature type="transmembrane region" description="Helical" evidence="8">
    <location>
        <begin position="282"/>
        <end position="305"/>
    </location>
</feature>
<accession>A0AAV5QE06</accession>
<dbReference type="RefSeq" id="XP_064849876.1">
    <property type="nucleotide sequence ID" value="XM_064993804.1"/>
</dbReference>
<protein>
    <submittedName>
        <fullName evidence="9">High-affinity Zn(2+) transporter</fullName>
    </submittedName>
</protein>
<feature type="transmembrane region" description="Helical" evidence="8">
    <location>
        <begin position="250"/>
        <end position="270"/>
    </location>
</feature>
<gene>
    <name evidence="9" type="ORF">DASC09_002010</name>
</gene>
<dbReference type="Proteomes" id="UP001360560">
    <property type="component" value="Unassembled WGS sequence"/>
</dbReference>
<evidence type="ECO:0000313" key="10">
    <source>
        <dbReference type="Proteomes" id="UP001360560"/>
    </source>
</evidence>
<keyword evidence="6 8" id="KW-0406">Ion transport</keyword>
<evidence type="ECO:0000256" key="4">
    <source>
        <dbReference type="ARBA" id="ARBA00022692"/>
    </source>
</evidence>